<feature type="domain" description="Pyrroline-5-carboxylate reductase dimerisation" evidence="7">
    <location>
        <begin position="199"/>
        <end position="303"/>
    </location>
</feature>
<dbReference type="GO" id="GO:0004735">
    <property type="term" value="F:pyrroline-5-carboxylate reductase activity"/>
    <property type="evidence" value="ECO:0007669"/>
    <property type="project" value="UniProtKB-EC"/>
</dbReference>
<dbReference type="InterPro" id="IPR028939">
    <property type="entry name" value="P5C_Rdtase_cat_N"/>
</dbReference>
<dbReference type="SUPFAM" id="SSF48179">
    <property type="entry name" value="6-phosphogluconate dehydrogenase C-terminal domain-like"/>
    <property type="match status" value="1"/>
</dbReference>
<evidence type="ECO:0000256" key="3">
    <source>
        <dbReference type="ARBA" id="ARBA00023002"/>
    </source>
</evidence>
<dbReference type="Gene3D" id="1.10.3730.10">
    <property type="entry name" value="ProC C-terminal domain-like"/>
    <property type="match status" value="1"/>
</dbReference>
<evidence type="ECO:0000256" key="1">
    <source>
        <dbReference type="ARBA" id="ARBA00005525"/>
    </source>
</evidence>
<reference evidence="8 9" key="1">
    <citation type="submission" date="2024-10" db="EMBL/GenBank/DDBJ databases">
        <title>Updated reference genomes for cyclostephanoid diatoms.</title>
        <authorList>
            <person name="Roberts W.R."/>
            <person name="Alverson A.J."/>
        </authorList>
    </citation>
    <scope>NUCLEOTIDE SEQUENCE [LARGE SCALE GENOMIC DNA]</scope>
    <source>
        <strain evidence="8 9">AJA228-03</strain>
    </source>
</reference>
<proteinExistence type="inferred from homology"/>
<evidence type="ECO:0000256" key="5">
    <source>
        <dbReference type="SAM" id="MobiDB-lite"/>
    </source>
</evidence>
<comment type="pathway">
    <text evidence="4">Amino-acid biosynthesis; L-proline biosynthesis; L-proline from L-glutamate 5-semialdehyde: step 1/1.</text>
</comment>
<sequence>MIMLANRLLSAATAGTRLAKFSTSASKYNIFDKITFIGTGKMGQAMLSPLITQNLQSPSSMTVYDVSDAALRKVEELYPGIKASSSIPDAIADSNLIVYGVKPQNVCKVHAEIRRAKLDGAGTVRDDAIILSVVAGTPIQNYVERSLVTKVARSMPNTPAQIGCGVTVWSCTDNVDANERRRITAVLDSFGKTVFVEDESFIDMSTSISGSGPAYIFMLMEAMIDAGVHMGFSRETATTLVHHTLLGSTKFAMETGEHPAVLRNSVTSPAGTTASAIYELENGKFRTVIKDAIWACYRRSLEMGGKSSQVGPNRSPTIPVDLQVMMNNIPISHHPVEPPMGEMRVPSSFGKKD</sequence>
<dbReference type="Proteomes" id="UP001530377">
    <property type="component" value="Unassembled WGS sequence"/>
</dbReference>
<organism evidence="8 9">
    <name type="scientific">Cyclostephanos tholiformis</name>
    <dbReference type="NCBI Taxonomy" id="382380"/>
    <lineage>
        <taxon>Eukaryota</taxon>
        <taxon>Sar</taxon>
        <taxon>Stramenopiles</taxon>
        <taxon>Ochrophyta</taxon>
        <taxon>Bacillariophyta</taxon>
        <taxon>Coscinodiscophyceae</taxon>
        <taxon>Thalassiosirophycidae</taxon>
        <taxon>Stephanodiscales</taxon>
        <taxon>Stephanodiscaceae</taxon>
        <taxon>Cyclostephanos</taxon>
    </lineage>
</organism>
<dbReference type="EC" id="1.5.1.2" evidence="4"/>
<dbReference type="AlphaFoldDB" id="A0ABD3R7S0"/>
<comment type="catalytic activity">
    <reaction evidence="4">
        <text>L-proline + NADP(+) = (S)-1-pyrroline-5-carboxylate + NADPH + 2 H(+)</text>
        <dbReference type="Rhea" id="RHEA:14109"/>
        <dbReference type="ChEBI" id="CHEBI:15378"/>
        <dbReference type="ChEBI" id="CHEBI:17388"/>
        <dbReference type="ChEBI" id="CHEBI:57783"/>
        <dbReference type="ChEBI" id="CHEBI:58349"/>
        <dbReference type="ChEBI" id="CHEBI:60039"/>
        <dbReference type="EC" id="1.5.1.2"/>
    </reaction>
</comment>
<dbReference type="FunFam" id="1.10.3730.10:FF:000001">
    <property type="entry name" value="Pyrroline-5-carboxylate reductase"/>
    <property type="match status" value="1"/>
</dbReference>
<dbReference type="PANTHER" id="PTHR11645">
    <property type="entry name" value="PYRROLINE-5-CARBOXYLATE REDUCTASE"/>
    <property type="match status" value="1"/>
</dbReference>
<dbReference type="Pfam" id="PF03807">
    <property type="entry name" value="F420_oxidored"/>
    <property type="match status" value="1"/>
</dbReference>
<evidence type="ECO:0000256" key="4">
    <source>
        <dbReference type="RuleBase" id="RU003903"/>
    </source>
</evidence>
<gene>
    <name evidence="8" type="ORF">ACHAXA_001928</name>
</gene>
<keyword evidence="4" id="KW-0641">Proline biosynthesis</keyword>
<name>A0ABD3R7S0_9STRA</name>
<dbReference type="SUPFAM" id="SSF51735">
    <property type="entry name" value="NAD(P)-binding Rossmann-fold domains"/>
    <property type="match status" value="1"/>
</dbReference>
<dbReference type="InterPro" id="IPR000304">
    <property type="entry name" value="Pyrroline-COOH_reductase"/>
</dbReference>
<protein>
    <recommendedName>
        <fullName evidence="4">Pyrroline-5-carboxylate reductase</fullName>
        <ecNumber evidence="4">1.5.1.2</ecNumber>
    </recommendedName>
</protein>
<dbReference type="NCBIfam" id="TIGR00112">
    <property type="entry name" value="proC"/>
    <property type="match status" value="1"/>
</dbReference>
<evidence type="ECO:0000256" key="2">
    <source>
        <dbReference type="ARBA" id="ARBA00022857"/>
    </source>
</evidence>
<dbReference type="PROSITE" id="PS00521">
    <property type="entry name" value="P5CR"/>
    <property type="match status" value="1"/>
</dbReference>
<dbReference type="Gene3D" id="3.40.50.720">
    <property type="entry name" value="NAD(P)-binding Rossmann-like Domain"/>
    <property type="match status" value="1"/>
</dbReference>
<dbReference type="InterPro" id="IPR029036">
    <property type="entry name" value="P5CR_dimer"/>
</dbReference>
<dbReference type="Pfam" id="PF14748">
    <property type="entry name" value="P5CR_dimer"/>
    <property type="match status" value="1"/>
</dbReference>
<feature type="domain" description="Pyrroline-5-carboxylate reductase catalytic N-terminal" evidence="6">
    <location>
        <begin position="33"/>
        <end position="117"/>
    </location>
</feature>
<comment type="caution">
    <text evidence="8">The sequence shown here is derived from an EMBL/GenBank/DDBJ whole genome shotgun (WGS) entry which is preliminary data.</text>
</comment>
<dbReference type="HAMAP" id="MF_01925">
    <property type="entry name" value="P5C_reductase"/>
    <property type="match status" value="1"/>
</dbReference>
<keyword evidence="2 4" id="KW-0521">NADP</keyword>
<keyword evidence="4" id="KW-0028">Amino-acid biosynthesis</keyword>
<evidence type="ECO:0000259" key="7">
    <source>
        <dbReference type="Pfam" id="PF14748"/>
    </source>
</evidence>
<feature type="region of interest" description="Disordered" evidence="5">
    <location>
        <begin position="332"/>
        <end position="353"/>
    </location>
</feature>
<dbReference type="InterPro" id="IPR008927">
    <property type="entry name" value="6-PGluconate_DH-like_C_sf"/>
</dbReference>
<dbReference type="EMBL" id="JALLPB020000448">
    <property type="protein sequence ID" value="KAL3809030.1"/>
    <property type="molecule type" value="Genomic_DNA"/>
</dbReference>
<dbReference type="GO" id="GO:0008652">
    <property type="term" value="P:amino acid biosynthetic process"/>
    <property type="evidence" value="ECO:0007669"/>
    <property type="project" value="UniProtKB-KW"/>
</dbReference>
<comment type="similarity">
    <text evidence="1 4">Belongs to the pyrroline-5-carboxylate reductase family.</text>
</comment>
<keyword evidence="9" id="KW-1185">Reference proteome</keyword>
<evidence type="ECO:0000313" key="8">
    <source>
        <dbReference type="EMBL" id="KAL3809030.1"/>
    </source>
</evidence>
<dbReference type="PANTHER" id="PTHR11645:SF66">
    <property type="entry name" value="PYRROLINE-5-CARBOXYLATE REDUCTASE"/>
    <property type="match status" value="1"/>
</dbReference>
<dbReference type="InterPro" id="IPR036291">
    <property type="entry name" value="NAD(P)-bd_dom_sf"/>
</dbReference>
<evidence type="ECO:0000259" key="6">
    <source>
        <dbReference type="Pfam" id="PF03807"/>
    </source>
</evidence>
<keyword evidence="3 4" id="KW-0560">Oxidoreductase</keyword>
<dbReference type="InterPro" id="IPR053790">
    <property type="entry name" value="P5CR-like_CS"/>
</dbReference>
<accession>A0ABD3R7S0</accession>
<evidence type="ECO:0000313" key="9">
    <source>
        <dbReference type="Proteomes" id="UP001530377"/>
    </source>
</evidence>